<comment type="caution">
    <text evidence="1">The sequence shown here is derived from an EMBL/GenBank/DDBJ whole genome shotgun (WGS) entry which is preliminary data.</text>
</comment>
<organism evidence="1 2">
    <name type="scientific">Thalassiosira oceanica</name>
    <name type="common">Marine diatom</name>
    <dbReference type="NCBI Taxonomy" id="159749"/>
    <lineage>
        <taxon>Eukaryota</taxon>
        <taxon>Sar</taxon>
        <taxon>Stramenopiles</taxon>
        <taxon>Ochrophyta</taxon>
        <taxon>Bacillariophyta</taxon>
        <taxon>Coscinodiscophyceae</taxon>
        <taxon>Thalassiosirophycidae</taxon>
        <taxon>Thalassiosirales</taxon>
        <taxon>Thalassiosiraceae</taxon>
        <taxon>Thalassiosira</taxon>
    </lineage>
</organism>
<gene>
    <name evidence="1" type="ORF">THAOC_37381</name>
</gene>
<feature type="non-terminal residue" evidence="1">
    <location>
        <position position="1"/>
    </location>
</feature>
<accession>K0R0A8</accession>
<dbReference type="EMBL" id="AGNL01050160">
    <property type="protein sequence ID" value="EJK44109.1"/>
    <property type="molecule type" value="Genomic_DNA"/>
</dbReference>
<name>K0R0A8_THAOC</name>
<dbReference type="AlphaFoldDB" id="K0R0A8"/>
<evidence type="ECO:0000313" key="1">
    <source>
        <dbReference type="EMBL" id="EJK44109.1"/>
    </source>
</evidence>
<evidence type="ECO:0000313" key="2">
    <source>
        <dbReference type="Proteomes" id="UP000266841"/>
    </source>
</evidence>
<protein>
    <submittedName>
        <fullName evidence="1">Uncharacterized protein</fullName>
    </submittedName>
</protein>
<keyword evidence="2" id="KW-1185">Reference proteome</keyword>
<proteinExistence type="predicted"/>
<sequence length="577" mass="62778">FGTSEAVQIIDLTDETYVATRVRIRLSGPQKILNIAEVEVMGFEMAVTFDLSMHCKYNAVSAALPSAPGGLEMGLCVYGNDVLTAAAYNGQVREDAWLATSGNSFRAIPGSRLTEPQHFYADNSGWNLTGFVGTPCGDGIFLQSPTMIAAGEIVSVTLNQLHHLGGTPAAELLPLLACQGDCDNDSDCLGDLKCFQRNGDDLLLPPGCGGSALPDYDFCYLDNLPGGINHYPVIPCSETPAEMFCYDREFHSTASQSSISDYPLHAKVGMDFEICSNICERLANNIANIINPYRGVDINMNWNSCYCLFDYEPTCPDYLAFPCFSWHSDGDGLGPVSHSSGEPGTYPYPVIRASSSTSHLTQLWDGTVSVDSGVCVFFTSDQRDLWGPSLIALAWNYEGNPHGFGYPTQMSLYCKHNVTSAELPPFYDFGDDISDSTGIHHGMCTFGDMHAVPFATNDAGLTYEPVEIPFVDLSSISQDNTVPNGDPNLAICVMSANKSEYPQIASWQQSLEADGFTRLEIEDLHLVPRDENSDPFGLSMHCKYVSVERNELQHFGGTPAADKLPLLACQGDCDNDR</sequence>
<dbReference type="Proteomes" id="UP000266841">
    <property type="component" value="Unassembled WGS sequence"/>
</dbReference>
<reference evidence="1 2" key="1">
    <citation type="journal article" date="2012" name="Genome Biol.">
        <title>Genome and low-iron response of an oceanic diatom adapted to chronic iron limitation.</title>
        <authorList>
            <person name="Lommer M."/>
            <person name="Specht M."/>
            <person name="Roy A.S."/>
            <person name="Kraemer L."/>
            <person name="Andreson R."/>
            <person name="Gutowska M.A."/>
            <person name="Wolf J."/>
            <person name="Bergner S.V."/>
            <person name="Schilhabel M.B."/>
            <person name="Klostermeier U.C."/>
            <person name="Beiko R.G."/>
            <person name="Rosenstiel P."/>
            <person name="Hippler M."/>
            <person name="Laroche J."/>
        </authorList>
    </citation>
    <scope>NUCLEOTIDE SEQUENCE [LARGE SCALE GENOMIC DNA]</scope>
    <source>
        <strain evidence="1 2">CCMP1005</strain>
    </source>
</reference>